<organism evidence="3">
    <name type="scientific">Strongyloides stercoralis</name>
    <name type="common">Threadworm</name>
    <dbReference type="NCBI Taxonomy" id="6248"/>
    <lineage>
        <taxon>Eukaryota</taxon>
        <taxon>Metazoa</taxon>
        <taxon>Ecdysozoa</taxon>
        <taxon>Nematoda</taxon>
        <taxon>Chromadorea</taxon>
        <taxon>Rhabditida</taxon>
        <taxon>Tylenchina</taxon>
        <taxon>Panagrolaimomorpha</taxon>
        <taxon>Strongyloidoidea</taxon>
        <taxon>Strongyloididae</taxon>
        <taxon>Strongyloides</taxon>
    </lineage>
</organism>
<evidence type="ECO:0000313" key="3">
    <source>
        <dbReference type="WBParaSite" id="SSTP_0000237700.1"/>
    </source>
</evidence>
<evidence type="ECO:0000256" key="1">
    <source>
        <dbReference type="SAM" id="SignalP"/>
    </source>
</evidence>
<feature type="signal peptide" evidence="1">
    <location>
        <begin position="1"/>
        <end position="25"/>
    </location>
</feature>
<dbReference type="WBParaSite" id="TCONS_00011927.p1">
    <property type="protein sequence ID" value="TCONS_00011927.p1"/>
    <property type="gene ID" value="XLOC_007015"/>
</dbReference>
<accession>A0A0K0DYR1</accession>
<sequence>MIRLYICFLILWLFSIILFSNVGIASNVPFYDNDILSNCLIQLEKEPKTLEQYDYLMEFYITYFTFSSTYLYKIRNETKSEHLKEYFKKVQLQFFGSSKNSNIIDSLDPKTFEINIKKLSTKLFNGELSIDQTSYLLEIIQLIHKLLFPYLKKNQKEYIFDYQMNKYIKEFFKKLNDTGVIKRILQEEVFFKNINQNKKVMLNYTTIYNKKIMKLNNYHKIIKDCFYFKNITKMCKNKFEEAKKIYNTYLINFKNMSKFNNINDLRNKFIDDVAFNFRKHVSQIKGLSNTSLNELYTFSAFDHLEYVLKIVERDWNTIMNFYDTNIKEKKLFKVEELLKLDNDLLNTCYRYILRPYSTNEIVIFKKKELKIEPTFLYNYLDNFFIKDTKNI</sequence>
<proteinExistence type="predicted"/>
<name>A0A0K0DYR1_STRER</name>
<dbReference type="WBParaSite" id="SSTP_0000237700.1">
    <property type="protein sequence ID" value="SSTP_0000237700.1"/>
    <property type="gene ID" value="SSTP_0000237700"/>
</dbReference>
<keyword evidence="2" id="KW-1185">Reference proteome</keyword>
<reference evidence="3" key="1">
    <citation type="submission" date="2015-08" db="UniProtKB">
        <authorList>
            <consortium name="WormBaseParasite"/>
        </authorList>
    </citation>
    <scope>IDENTIFICATION</scope>
</reference>
<feature type="chain" id="PRO_5005327160" evidence="1">
    <location>
        <begin position="26"/>
        <end position="391"/>
    </location>
</feature>
<dbReference type="AlphaFoldDB" id="A0A0K0DYR1"/>
<evidence type="ECO:0000313" key="4">
    <source>
        <dbReference type="WBParaSite" id="TCONS_00011927.p1"/>
    </source>
</evidence>
<keyword evidence="1" id="KW-0732">Signal</keyword>
<protein>
    <submittedName>
        <fullName evidence="3 4">Uncharacterized protein</fullName>
    </submittedName>
</protein>
<dbReference type="Proteomes" id="UP000035681">
    <property type="component" value="Unplaced"/>
</dbReference>
<evidence type="ECO:0000313" key="2">
    <source>
        <dbReference type="Proteomes" id="UP000035681"/>
    </source>
</evidence>